<dbReference type="GO" id="GO:0006352">
    <property type="term" value="P:DNA-templated transcription initiation"/>
    <property type="evidence" value="ECO:0007669"/>
    <property type="project" value="InterPro"/>
</dbReference>
<sequence>MDYLDIYETHRQHLFGVAYRMLGTVADTEDVLQDAFLRWQHADHEAVTAPRAYLTATVTRLAIDRLRQLKSRREDYIGPWLPEPLVQPPGSHPVELANAISMAILSVLEQLGPVERAVFLLREVFDYDYPDIAPVVERSAANCRKIFQRARDHVHTAQVRYTPTPEQHQNVTQQFMTSIRSGDLDGLIAMLKDDITLTPDGGGKVPSARVPLIGSQRVARFLIGIARKAPPSLRLHPCGVNGQPGVWIEVNGAVDGVMTWDIDADQITAIRIIRNPDKLRHITTHARVRPTSKNARDGQA</sequence>
<dbReference type="Gene3D" id="1.10.1740.10">
    <property type="match status" value="1"/>
</dbReference>
<dbReference type="SUPFAM" id="SSF88659">
    <property type="entry name" value="Sigma3 and sigma4 domains of RNA polymerase sigma factors"/>
    <property type="match status" value="1"/>
</dbReference>
<organism evidence="4 5">
    <name type="scientific">Entotheonella factor</name>
    <dbReference type="NCBI Taxonomy" id="1429438"/>
    <lineage>
        <taxon>Bacteria</taxon>
        <taxon>Pseudomonadati</taxon>
        <taxon>Nitrospinota/Tectimicrobiota group</taxon>
        <taxon>Candidatus Tectimicrobiota</taxon>
        <taxon>Candidatus Entotheonellia</taxon>
        <taxon>Candidatus Entotheonellales</taxon>
        <taxon>Candidatus Entotheonellaceae</taxon>
        <taxon>Candidatus Entotheonella</taxon>
    </lineage>
</organism>
<feature type="domain" description="RNA polymerase sigma factor 70 region 4 type 2" evidence="3">
    <location>
        <begin position="102"/>
        <end position="153"/>
    </location>
</feature>
<dbReference type="InterPro" id="IPR032710">
    <property type="entry name" value="NTF2-like_dom_sf"/>
</dbReference>
<dbReference type="Gene3D" id="1.10.10.10">
    <property type="entry name" value="Winged helix-like DNA-binding domain superfamily/Winged helix DNA-binding domain"/>
    <property type="match status" value="1"/>
</dbReference>
<comment type="caution">
    <text evidence="4">The sequence shown here is derived from an EMBL/GenBank/DDBJ whole genome shotgun (WGS) entry which is preliminary data.</text>
</comment>
<feature type="domain" description="RNA polymerase sigma-70 region 2" evidence="2">
    <location>
        <begin position="6"/>
        <end position="70"/>
    </location>
</feature>
<dbReference type="NCBIfam" id="NF007214">
    <property type="entry name" value="PRK09636.1"/>
    <property type="match status" value="1"/>
</dbReference>
<dbReference type="AlphaFoldDB" id="W4LWT9"/>
<dbReference type="InterPro" id="IPR036388">
    <property type="entry name" value="WH-like_DNA-bd_sf"/>
</dbReference>
<dbReference type="NCBIfam" id="TIGR02937">
    <property type="entry name" value="sigma70-ECF"/>
    <property type="match status" value="1"/>
</dbReference>
<comment type="subunit">
    <text evidence="1">Interacts transiently with the RNA polymerase catalytic core formed by RpoA, RpoB, RpoC and RpoZ (2 alpha, 1 beta, 1 beta' and 1 omega subunit) to form the RNA polymerase holoenzyme that can initiate transcription.</text>
</comment>
<dbReference type="Proteomes" id="UP000019141">
    <property type="component" value="Unassembled WGS sequence"/>
</dbReference>
<dbReference type="Pfam" id="PF04542">
    <property type="entry name" value="Sigma70_r2"/>
    <property type="match status" value="1"/>
</dbReference>
<dbReference type="InterPro" id="IPR014284">
    <property type="entry name" value="RNA_pol_sigma-70_dom"/>
</dbReference>
<accession>W4LWT9</accession>
<reference evidence="4 5" key="1">
    <citation type="journal article" date="2014" name="Nature">
        <title>An environmental bacterial taxon with a large and distinct metabolic repertoire.</title>
        <authorList>
            <person name="Wilson M.C."/>
            <person name="Mori T."/>
            <person name="Ruckert C."/>
            <person name="Uria A.R."/>
            <person name="Helf M.J."/>
            <person name="Takada K."/>
            <person name="Gernert C."/>
            <person name="Steffens U.A."/>
            <person name="Heycke N."/>
            <person name="Schmitt S."/>
            <person name="Rinke C."/>
            <person name="Helfrich E.J."/>
            <person name="Brachmann A.O."/>
            <person name="Gurgui C."/>
            <person name="Wakimoto T."/>
            <person name="Kracht M."/>
            <person name="Crusemann M."/>
            <person name="Hentschel U."/>
            <person name="Abe I."/>
            <person name="Matsunaga S."/>
            <person name="Kalinowski J."/>
            <person name="Takeyama H."/>
            <person name="Piel J."/>
        </authorList>
    </citation>
    <scope>NUCLEOTIDE SEQUENCE [LARGE SCALE GENOMIC DNA]</scope>
    <source>
        <strain evidence="5">TSY1</strain>
    </source>
</reference>
<dbReference type="InterPro" id="IPR013324">
    <property type="entry name" value="RNA_pol_sigma_r3/r4-like"/>
</dbReference>
<dbReference type="SUPFAM" id="SSF88946">
    <property type="entry name" value="Sigma2 domain of RNA polymerase sigma factors"/>
    <property type="match status" value="1"/>
</dbReference>
<dbReference type="SUPFAM" id="SSF54427">
    <property type="entry name" value="NTF2-like"/>
    <property type="match status" value="1"/>
</dbReference>
<dbReference type="PATRIC" id="fig|1429438.4.peg.929"/>
<dbReference type="GO" id="GO:0016987">
    <property type="term" value="F:sigma factor activity"/>
    <property type="evidence" value="ECO:0007669"/>
    <property type="project" value="InterPro"/>
</dbReference>
<evidence type="ECO:0000259" key="3">
    <source>
        <dbReference type="Pfam" id="PF08281"/>
    </source>
</evidence>
<proteinExistence type="predicted"/>
<dbReference type="Gene3D" id="3.10.450.50">
    <property type="match status" value="1"/>
</dbReference>
<dbReference type="InterPro" id="IPR007627">
    <property type="entry name" value="RNA_pol_sigma70_r2"/>
</dbReference>
<dbReference type="InterPro" id="IPR013249">
    <property type="entry name" value="RNA_pol_sigma70_r4_t2"/>
</dbReference>
<dbReference type="PANTHER" id="PTHR30173">
    <property type="entry name" value="SIGMA 19 FACTOR"/>
    <property type="match status" value="1"/>
</dbReference>
<dbReference type="PANTHER" id="PTHR30173:SF36">
    <property type="entry name" value="ECF RNA POLYMERASE SIGMA FACTOR SIGJ"/>
    <property type="match status" value="1"/>
</dbReference>
<dbReference type="Pfam" id="PF08281">
    <property type="entry name" value="Sigma70_r4_2"/>
    <property type="match status" value="1"/>
</dbReference>
<dbReference type="EMBL" id="AZHW01000153">
    <property type="protein sequence ID" value="ETX02353.1"/>
    <property type="molecule type" value="Genomic_DNA"/>
</dbReference>
<evidence type="ECO:0000259" key="2">
    <source>
        <dbReference type="Pfam" id="PF04542"/>
    </source>
</evidence>
<evidence type="ECO:0000313" key="5">
    <source>
        <dbReference type="Proteomes" id="UP000019141"/>
    </source>
</evidence>
<dbReference type="GO" id="GO:0003677">
    <property type="term" value="F:DNA binding"/>
    <property type="evidence" value="ECO:0007669"/>
    <property type="project" value="InterPro"/>
</dbReference>
<evidence type="ECO:0000313" key="4">
    <source>
        <dbReference type="EMBL" id="ETX02353.1"/>
    </source>
</evidence>
<name>W4LWT9_ENTF1</name>
<protein>
    <recommendedName>
        <fullName evidence="6">RNA polymerase sigma24 factor</fullName>
    </recommendedName>
</protein>
<dbReference type="NCBIfam" id="TIGR02957">
    <property type="entry name" value="SigX4"/>
    <property type="match status" value="1"/>
</dbReference>
<keyword evidence="5" id="KW-1185">Reference proteome</keyword>
<dbReference type="InterPro" id="IPR052704">
    <property type="entry name" value="ECF_Sigma-70_Domain"/>
</dbReference>
<dbReference type="InterPro" id="IPR013325">
    <property type="entry name" value="RNA_pol_sigma_r2"/>
</dbReference>
<evidence type="ECO:0000256" key="1">
    <source>
        <dbReference type="ARBA" id="ARBA00011344"/>
    </source>
</evidence>
<dbReference type="HOGENOM" id="CLU_047691_22_0_7"/>
<gene>
    <name evidence="4" type="ORF">ETSY1_03895</name>
</gene>
<evidence type="ECO:0008006" key="6">
    <source>
        <dbReference type="Google" id="ProtNLM"/>
    </source>
</evidence>
<dbReference type="InterPro" id="IPR014303">
    <property type="entry name" value="RNA_pol_sigma-70_ECF"/>
</dbReference>